<keyword evidence="3" id="KW-0804">Transcription</keyword>
<dbReference type="PANTHER" id="PTHR43280:SF28">
    <property type="entry name" value="HTH-TYPE TRANSCRIPTIONAL ACTIVATOR RHAS"/>
    <property type="match status" value="1"/>
</dbReference>
<dbReference type="Proteomes" id="UP000003157">
    <property type="component" value="Unassembled WGS sequence"/>
</dbReference>
<dbReference type="GO" id="GO:0003700">
    <property type="term" value="F:DNA-binding transcription factor activity"/>
    <property type="evidence" value="ECO:0007669"/>
    <property type="project" value="InterPro"/>
</dbReference>
<dbReference type="InterPro" id="IPR020449">
    <property type="entry name" value="Tscrpt_reg_AraC-type_HTH"/>
</dbReference>
<reference evidence="5 6" key="1">
    <citation type="submission" date="2010-12" db="EMBL/GenBank/DDBJ databases">
        <title>The Genome Sequence of Coprobacillus sp. strain 29_1.</title>
        <authorList>
            <consortium name="The Broad Institute Genome Sequencing Platform"/>
            <person name="Earl A."/>
            <person name="Ward D."/>
            <person name="Feldgarden M."/>
            <person name="Gevers D."/>
            <person name="Daigneault M."/>
            <person name="Sibley C.D."/>
            <person name="White A."/>
            <person name="Strauss J."/>
            <person name="Allen-Vercoe E."/>
            <person name="Young S.K."/>
            <person name="Zeng Q."/>
            <person name="Gargeya S."/>
            <person name="Fitzgerald M."/>
            <person name="Haas B."/>
            <person name="Abouelleil A."/>
            <person name="Alvarado L."/>
            <person name="Arachchi H.M."/>
            <person name="Berlin A."/>
            <person name="Brown A."/>
            <person name="Chapman S.B."/>
            <person name="Chen Z."/>
            <person name="Dunbar C."/>
            <person name="Freedman E."/>
            <person name="Gearin G."/>
            <person name="Gellesch M."/>
            <person name="Goldberg J."/>
            <person name="Griggs A."/>
            <person name="Gujja S."/>
            <person name="Heilman E."/>
            <person name="Heiman D."/>
            <person name="Howarth C."/>
            <person name="Larson L."/>
            <person name="Lui A."/>
            <person name="MacDonald P.J.P."/>
            <person name="Mehta T."/>
            <person name="Montmayeur A."/>
            <person name="Murphy C."/>
            <person name="Neiman D."/>
            <person name="Pearson M."/>
            <person name="Priest M."/>
            <person name="Roberts A."/>
            <person name="Saif S."/>
            <person name="Shea T."/>
            <person name="Shenoy N."/>
            <person name="Sisk P."/>
            <person name="Stolte C."/>
            <person name="Sykes S."/>
            <person name="White J."/>
            <person name="Yandava C."/>
            <person name="Nusbaum C."/>
            <person name="Birren B."/>
        </authorList>
    </citation>
    <scope>NUCLEOTIDE SEQUENCE [LARGE SCALE GENOMIC DNA]</scope>
    <source>
        <strain evidence="5 6">29_1</strain>
    </source>
</reference>
<dbReference type="RefSeq" id="WP_008787765.1">
    <property type="nucleotide sequence ID" value="NZ_AKCB01000001.1"/>
</dbReference>
<gene>
    <name evidence="5" type="ORF">HMPREF9488_00649</name>
</gene>
<dbReference type="EMBL" id="ADKX01000009">
    <property type="protein sequence ID" value="EFW06010.1"/>
    <property type="molecule type" value="Genomic_DNA"/>
</dbReference>
<dbReference type="Gene3D" id="1.10.10.60">
    <property type="entry name" value="Homeodomain-like"/>
    <property type="match status" value="2"/>
</dbReference>
<dbReference type="PANTHER" id="PTHR43280">
    <property type="entry name" value="ARAC-FAMILY TRANSCRIPTIONAL REGULATOR"/>
    <property type="match status" value="1"/>
</dbReference>
<name>E7G7D5_9FIRM</name>
<dbReference type="SMART" id="SM00342">
    <property type="entry name" value="HTH_ARAC"/>
    <property type="match status" value="1"/>
</dbReference>
<dbReference type="GeneID" id="78228940"/>
<evidence type="ECO:0000313" key="5">
    <source>
        <dbReference type="EMBL" id="EFW06010.1"/>
    </source>
</evidence>
<comment type="caution">
    <text evidence="5">The sequence shown here is derived from an EMBL/GenBank/DDBJ whole genome shotgun (WGS) entry which is preliminary data.</text>
</comment>
<keyword evidence="1" id="KW-0805">Transcription regulation</keyword>
<dbReference type="InterPro" id="IPR018060">
    <property type="entry name" value="HTH_AraC"/>
</dbReference>
<dbReference type="SUPFAM" id="SSF46689">
    <property type="entry name" value="Homeodomain-like"/>
    <property type="match status" value="2"/>
</dbReference>
<dbReference type="Pfam" id="PF12833">
    <property type="entry name" value="HTH_18"/>
    <property type="match status" value="1"/>
</dbReference>
<keyword evidence="2" id="KW-0238">DNA-binding</keyword>
<dbReference type="InterPro" id="IPR011051">
    <property type="entry name" value="RmlC_Cupin_sf"/>
</dbReference>
<evidence type="ECO:0000259" key="4">
    <source>
        <dbReference type="PROSITE" id="PS01124"/>
    </source>
</evidence>
<dbReference type="InterPro" id="IPR014710">
    <property type="entry name" value="RmlC-like_jellyroll"/>
</dbReference>
<dbReference type="GO" id="GO:0043565">
    <property type="term" value="F:sequence-specific DNA binding"/>
    <property type="evidence" value="ECO:0007669"/>
    <property type="project" value="InterPro"/>
</dbReference>
<organism evidence="5 6">
    <name type="scientific">Coprobacillus cateniformis</name>
    <dbReference type="NCBI Taxonomy" id="100884"/>
    <lineage>
        <taxon>Bacteria</taxon>
        <taxon>Bacillati</taxon>
        <taxon>Bacillota</taxon>
        <taxon>Erysipelotrichia</taxon>
        <taxon>Erysipelotrichales</taxon>
        <taxon>Coprobacillaceae</taxon>
        <taxon>Coprobacillus</taxon>
    </lineage>
</organism>
<dbReference type="InterPro" id="IPR003313">
    <property type="entry name" value="AraC-bd"/>
</dbReference>
<dbReference type="STRING" id="100884.GCA_000269565_01058"/>
<evidence type="ECO:0000256" key="3">
    <source>
        <dbReference type="ARBA" id="ARBA00023163"/>
    </source>
</evidence>
<accession>E7G7D5</accession>
<feature type="domain" description="HTH araC/xylS-type" evidence="4">
    <location>
        <begin position="221"/>
        <end position="319"/>
    </location>
</feature>
<dbReference type="AlphaFoldDB" id="E7G7D5"/>
<dbReference type="PROSITE" id="PS01124">
    <property type="entry name" value="HTH_ARAC_FAMILY_2"/>
    <property type="match status" value="1"/>
</dbReference>
<evidence type="ECO:0000256" key="2">
    <source>
        <dbReference type="ARBA" id="ARBA00023125"/>
    </source>
</evidence>
<proteinExistence type="predicted"/>
<protein>
    <recommendedName>
        <fullName evidence="4">HTH araC/xylS-type domain-containing protein</fullName>
    </recommendedName>
</protein>
<dbReference type="CDD" id="cd02208">
    <property type="entry name" value="cupin_RmlC-like"/>
    <property type="match status" value="1"/>
</dbReference>
<dbReference type="SUPFAM" id="SSF51182">
    <property type="entry name" value="RmlC-like cupins"/>
    <property type="match status" value="1"/>
</dbReference>
<keyword evidence="6" id="KW-1185">Reference proteome</keyword>
<dbReference type="HOGENOM" id="CLU_000445_88_3_9"/>
<dbReference type="Gene3D" id="2.60.120.10">
    <property type="entry name" value="Jelly Rolls"/>
    <property type="match status" value="1"/>
</dbReference>
<dbReference type="PRINTS" id="PR00032">
    <property type="entry name" value="HTHARAC"/>
</dbReference>
<dbReference type="OrthoDB" id="9813413at2"/>
<evidence type="ECO:0000256" key="1">
    <source>
        <dbReference type="ARBA" id="ARBA00023015"/>
    </source>
</evidence>
<sequence length="322" mass="37906">MKQTELTITDYNLKDTVEHGSEEFPIQYYVDELYCYSKQMIPLHWHSDLEFYLAYGGPIQIQIGKTIIDLIEGDAIFINANVLHSFQQINFQDKCQCPNIVFSHEMIAPSYSIIYKKFIQCIILNTELPYFVLHQDCQWQQDILLMLDKLFSILQKYGLVPSYYGEYPTLPFQNEDIEIVCYEMEIQSILNKIWQLIYLHLEDIPKVSIKHNKHILQVRTQKMLQFIHDHYSLPISLQDIACAADISKSEAARCFQSYLHDSPVHYLLNYRLKQAKQALQKSEDPIVEIAEKCGFQSASYFGKIFHREMGMTATEYRFKNHK</sequence>
<dbReference type="eggNOG" id="COG2207">
    <property type="taxonomic scope" value="Bacteria"/>
</dbReference>
<dbReference type="Pfam" id="PF02311">
    <property type="entry name" value="AraC_binding"/>
    <property type="match status" value="1"/>
</dbReference>
<evidence type="ECO:0000313" key="6">
    <source>
        <dbReference type="Proteomes" id="UP000003157"/>
    </source>
</evidence>
<dbReference type="InterPro" id="IPR009057">
    <property type="entry name" value="Homeodomain-like_sf"/>
</dbReference>